<evidence type="ECO:0000256" key="5">
    <source>
        <dbReference type="ARBA" id="ARBA00023163"/>
    </source>
</evidence>
<dbReference type="GO" id="GO:0005737">
    <property type="term" value="C:cytoplasm"/>
    <property type="evidence" value="ECO:0007669"/>
    <property type="project" value="UniProtKB-SubCell"/>
</dbReference>
<dbReference type="Pfam" id="PF00196">
    <property type="entry name" value="GerE"/>
    <property type="match status" value="1"/>
</dbReference>
<keyword evidence="2 6" id="KW-0597">Phosphoprotein</keyword>
<dbReference type="PROSITE" id="PS50043">
    <property type="entry name" value="HTH_LUXR_2"/>
    <property type="match status" value="1"/>
</dbReference>
<dbReference type="Pfam" id="PF00072">
    <property type="entry name" value="Response_reg"/>
    <property type="match status" value="1"/>
</dbReference>
<dbReference type="CDD" id="cd17535">
    <property type="entry name" value="REC_NarL-like"/>
    <property type="match status" value="1"/>
</dbReference>
<proteinExistence type="predicted"/>
<dbReference type="Gene3D" id="3.40.50.2300">
    <property type="match status" value="1"/>
</dbReference>
<evidence type="ECO:0000256" key="6">
    <source>
        <dbReference type="PROSITE-ProRule" id="PRU00169"/>
    </source>
</evidence>
<evidence type="ECO:0000256" key="4">
    <source>
        <dbReference type="ARBA" id="ARBA00023125"/>
    </source>
</evidence>
<comment type="caution">
    <text evidence="9">The sequence shown here is derived from an EMBL/GenBank/DDBJ whole genome shotgun (WGS) entry which is preliminary data.</text>
</comment>
<dbReference type="InterPro" id="IPR011006">
    <property type="entry name" value="CheY-like_superfamily"/>
</dbReference>
<keyword evidence="5" id="KW-0804">Transcription</keyword>
<organism evidence="9 10">
    <name type="scientific">Pseudogracilibacillus auburnensis</name>
    <dbReference type="NCBI Taxonomy" id="1494959"/>
    <lineage>
        <taxon>Bacteria</taxon>
        <taxon>Bacillati</taxon>
        <taxon>Bacillota</taxon>
        <taxon>Bacilli</taxon>
        <taxon>Bacillales</taxon>
        <taxon>Bacillaceae</taxon>
        <taxon>Pseudogracilibacillus</taxon>
    </lineage>
</organism>
<keyword evidence="3" id="KW-0805">Transcription regulation</keyword>
<evidence type="ECO:0000313" key="10">
    <source>
        <dbReference type="Proteomes" id="UP000247978"/>
    </source>
</evidence>
<feature type="modified residue" description="4-aspartylphosphate" evidence="6">
    <location>
        <position position="58"/>
    </location>
</feature>
<keyword evidence="10" id="KW-1185">Reference proteome</keyword>
<evidence type="ECO:0000259" key="7">
    <source>
        <dbReference type="PROSITE" id="PS50043"/>
    </source>
</evidence>
<evidence type="ECO:0000313" key="9">
    <source>
        <dbReference type="EMBL" id="PXW88128.1"/>
    </source>
</evidence>
<keyword evidence="4" id="KW-0238">DNA-binding</keyword>
<dbReference type="GO" id="GO:0006355">
    <property type="term" value="P:regulation of DNA-templated transcription"/>
    <property type="evidence" value="ECO:0007669"/>
    <property type="project" value="InterPro"/>
</dbReference>
<comment type="subcellular location">
    <subcellularLocation>
        <location evidence="1">Cytoplasm</location>
    </subcellularLocation>
</comment>
<dbReference type="PANTHER" id="PTHR43214:SF39">
    <property type="entry name" value="TRANSCRIPTIONAL REGULATORY PROTEIN DEGU"/>
    <property type="match status" value="1"/>
</dbReference>
<dbReference type="SUPFAM" id="SSF46894">
    <property type="entry name" value="C-terminal effector domain of the bipartite response regulators"/>
    <property type="match status" value="1"/>
</dbReference>
<accession>A0A2V3W4X1</accession>
<dbReference type="SMART" id="SM00448">
    <property type="entry name" value="REC"/>
    <property type="match status" value="1"/>
</dbReference>
<dbReference type="SMART" id="SM00421">
    <property type="entry name" value="HTH_LUXR"/>
    <property type="match status" value="1"/>
</dbReference>
<dbReference type="PRINTS" id="PR00038">
    <property type="entry name" value="HTHLUXR"/>
</dbReference>
<evidence type="ECO:0000256" key="2">
    <source>
        <dbReference type="ARBA" id="ARBA00022553"/>
    </source>
</evidence>
<dbReference type="RefSeq" id="WP_207521026.1">
    <property type="nucleotide sequence ID" value="NZ_JADIJL010000038.1"/>
</dbReference>
<feature type="domain" description="Response regulatory" evidence="8">
    <location>
        <begin position="7"/>
        <end position="124"/>
    </location>
</feature>
<dbReference type="GO" id="GO:0003677">
    <property type="term" value="F:DNA binding"/>
    <property type="evidence" value="ECO:0007669"/>
    <property type="project" value="UniProtKB-KW"/>
</dbReference>
<evidence type="ECO:0000256" key="3">
    <source>
        <dbReference type="ARBA" id="ARBA00023015"/>
    </source>
</evidence>
<dbReference type="InterPro" id="IPR001789">
    <property type="entry name" value="Sig_transdc_resp-reg_receiver"/>
</dbReference>
<dbReference type="SUPFAM" id="SSF52172">
    <property type="entry name" value="CheY-like"/>
    <property type="match status" value="1"/>
</dbReference>
<dbReference type="Proteomes" id="UP000247978">
    <property type="component" value="Unassembled WGS sequence"/>
</dbReference>
<evidence type="ECO:0000259" key="8">
    <source>
        <dbReference type="PROSITE" id="PS50110"/>
    </source>
</evidence>
<dbReference type="PROSITE" id="PS50110">
    <property type="entry name" value="RESPONSE_REGULATORY"/>
    <property type="match status" value="1"/>
</dbReference>
<dbReference type="AlphaFoldDB" id="A0A2V3W4X1"/>
<dbReference type="PANTHER" id="PTHR43214">
    <property type="entry name" value="TWO-COMPONENT RESPONSE REGULATOR"/>
    <property type="match status" value="1"/>
</dbReference>
<dbReference type="InterPro" id="IPR016032">
    <property type="entry name" value="Sig_transdc_resp-reg_C-effctor"/>
</dbReference>
<dbReference type="InterPro" id="IPR000792">
    <property type="entry name" value="Tscrpt_reg_LuxR_C"/>
</dbReference>
<evidence type="ECO:0000256" key="1">
    <source>
        <dbReference type="ARBA" id="ARBA00004496"/>
    </source>
</evidence>
<name>A0A2V3W4X1_9BACI</name>
<gene>
    <name evidence="9" type="ORF">DFR56_104296</name>
</gene>
<feature type="domain" description="HTH luxR-type" evidence="7">
    <location>
        <begin position="160"/>
        <end position="225"/>
    </location>
</feature>
<dbReference type="InterPro" id="IPR058245">
    <property type="entry name" value="NreC/VraR/RcsB-like_REC"/>
</dbReference>
<dbReference type="EMBL" id="QJJQ01000004">
    <property type="protein sequence ID" value="PXW88128.1"/>
    <property type="molecule type" value="Genomic_DNA"/>
</dbReference>
<dbReference type="PROSITE" id="PS00622">
    <property type="entry name" value="HTH_LUXR_1"/>
    <property type="match status" value="1"/>
</dbReference>
<sequence length="242" mass="28295">MNNNPIKIVLIDNYQLFREGMRRIFEDNPLFFVVAEGETRHDALKLVKKYRPDMILLDINAIESNSMLEIKTLSKHSPNTRIVILSEQELNHQRVTLALKRGVQGYLFKEMNVDLFISAIKSIYSGMVWLHPNVSHYLAKDYHRLITFIQEKTVKRENEFQRPLHLFTLRECEVLELLVKGKSNQDIANELCITESTVKNHVRNILGKMHVNDRTNAVVLAFRNGWVQLENKNLPQINDNFI</sequence>
<dbReference type="CDD" id="cd06170">
    <property type="entry name" value="LuxR_C_like"/>
    <property type="match status" value="1"/>
</dbReference>
<dbReference type="GO" id="GO:0000160">
    <property type="term" value="P:phosphorelay signal transduction system"/>
    <property type="evidence" value="ECO:0007669"/>
    <property type="project" value="InterPro"/>
</dbReference>
<dbReference type="InterPro" id="IPR039420">
    <property type="entry name" value="WalR-like"/>
</dbReference>
<reference evidence="9 10" key="1">
    <citation type="submission" date="2018-05" db="EMBL/GenBank/DDBJ databases">
        <title>Genomic Encyclopedia of Type Strains, Phase IV (KMG-IV): sequencing the most valuable type-strain genomes for metagenomic binning, comparative biology and taxonomic classification.</title>
        <authorList>
            <person name="Goeker M."/>
        </authorList>
    </citation>
    <scope>NUCLEOTIDE SEQUENCE [LARGE SCALE GENOMIC DNA]</scope>
    <source>
        <strain evidence="9 10">DSM 28556</strain>
    </source>
</reference>
<protein>
    <submittedName>
        <fullName evidence="9">Two-component system response regulator DegU</fullName>
    </submittedName>
</protein>